<evidence type="ECO:0000313" key="5">
    <source>
        <dbReference type="EMBL" id="KAI8581239.1"/>
    </source>
</evidence>
<dbReference type="Gene3D" id="3.10.580.10">
    <property type="entry name" value="CBS-domain"/>
    <property type="match status" value="2"/>
</dbReference>
<feature type="domain" description="CBS" evidence="4">
    <location>
        <begin position="175"/>
        <end position="234"/>
    </location>
</feature>
<dbReference type="PROSITE" id="PS51371">
    <property type="entry name" value="CBS"/>
    <property type="match status" value="3"/>
</dbReference>
<dbReference type="InterPro" id="IPR050511">
    <property type="entry name" value="AMPK_gamma/SDS23_families"/>
</dbReference>
<proteinExistence type="predicted"/>
<feature type="domain" description="CBS" evidence="4">
    <location>
        <begin position="245"/>
        <end position="302"/>
    </location>
</feature>
<dbReference type="SUPFAM" id="SSF54631">
    <property type="entry name" value="CBS-domain pair"/>
    <property type="match status" value="2"/>
</dbReference>
<dbReference type="AlphaFoldDB" id="A0AAD5EDL0"/>
<feature type="domain" description="CBS" evidence="4">
    <location>
        <begin position="18"/>
        <end position="75"/>
    </location>
</feature>
<evidence type="ECO:0000256" key="2">
    <source>
        <dbReference type="ARBA" id="ARBA00023122"/>
    </source>
</evidence>
<evidence type="ECO:0000256" key="3">
    <source>
        <dbReference type="PROSITE-ProRule" id="PRU00703"/>
    </source>
</evidence>
<organism evidence="5 6">
    <name type="scientific">Umbelopsis ramanniana AG</name>
    <dbReference type="NCBI Taxonomy" id="1314678"/>
    <lineage>
        <taxon>Eukaryota</taxon>
        <taxon>Fungi</taxon>
        <taxon>Fungi incertae sedis</taxon>
        <taxon>Mucoromycota</taxon>
        <taxon>Mucoromycotina</taxon>
        <taxon>Umbelopsidomycetes</taxon>
        <taxon>Umbelopsidales</taxon>
        <taxon>Umbelopsidaceae</taxon>
        <taxon>Umbelopsis</taxon>
    </lineage>
</organism>
<sequence>MSKSITTTTAKELGLSGVKKSLIVVQPTISIRDALEVMSRNGITSLPMYSHSSTQITSIVNLFDILIHLVKGSETASFDQEEFAKLAEPLENVLGLDGDMESYRVFKSYDTDDLIDTLQAFASGIHRSLVVDNMDVSPPWLLTQTDILRYVYQHPESLQPLGIDVKKSIGELQVLPPSASVVTASPDELAVNVYKKMGNLKVAGVPIVDENNKIISDLSIEDLPSADLTKPNNLALPCLKFLEELGKSKSLTVPKDITLNDLMQSLLTQRAHRAWIVSPENTLDGVISMSDIISYICRQHQAQVHN</sequence>
<dbReference type="Pfam" id="PF00571">
    <property type="entry name" value="CBS"/>
    <property type="match status" value="3"/>
</dbReference>
<gene>
    <name evidence="5" type="ORF">K450DRAFT_233804</name>
</gene>
<dbReference type="RefSeq" id="XP_051446243.1">
    <property type="nucleotide sequence ID" value="XM_051587814.1"/>
</dbReference>
<reference evidence="5" key="2">
    <citation type="journal article" date="2022" name="Proc. Natl. Acad. Sci. U.S.A.">
        <title>Diploid-dominant life cycles characterize the early evolution of Fungi.</title>
        <authorList>
            <person name="Amses K.R."/>
            <person name="Simmons D.R."/>
            <person name="Longcore J.E."/>
            <person name="Mondo S.J."/>
            <person name="Seto K."/>
            <person name="Jeronimo G.H."/>
            <person name="Bonds A.E."/>
            <person name="Quandt C.A."/>
            <person name="Davis W.J."/>
            <person name="Chang Y."/>
            <person name="Federici B.A."/>
            <person name="Kuo A."/>
            <person name="LaButti K."/>
            <person name="Pangilinan J."/>
            <person name="Andreopoulos W."/>
            <person name="Tritt A."/>
            <person name="Riley R."/>
            <person name="Hundley H."/>
            <person name="Johnson J."/>
            <person name="Lipzen A."/>
            <person name="Barry K."/>
            <person name="Lang B.F."/>
            <person name="Cuomo C.A."/>
            <person name="Buchler N.E."/>
            <person name="Grigoriev I.V."/>
            <person name="Spatafora J.W."/>
            <person name="Stajich J.E."/>
            <person name="James T.Y."/>
        </authorList>
    </citation>
    <scope>NUCLEOTIDE SEQUENCE</scope>
    <source>
        <strain evidence="5">AG</strain>
    </source>
</reference>
<comment type="caution">
    <text evidence="5">The sequence shown here is derived from an EMBL/GenBank/DDBJ whole genome shotgun (WGS) entry which is preliminary data.</text>
</comment>
<evidence type="ECO:0000313" key="6">
    <source>
        <dbReference type="Proteomes" id="UP001206595"/>
    </source>
</evidence>
<dbReference type="PANTHER" id="PTHR13780">
    <property type="entry name" value="AMP-ACTIVATED PROTEIN KINASE, GAMMA REGULATORY SUBUNIT"/>
    <property type="match status" value="1"/>
</dbReference>
<name>A0AAD5EDL0_UMBRA</name>
<evidence type="ECO:0000259" key="4">
    <source>
        <dbReference type="PROSITE" id="PS51371"/>
    </source>
</evidence>
<keyword evidence="1" id="KW-0677">Repeat</keyword>
<keyword evidence="2 3" id="KW-0129">CBS domain</keyword>
<dbReference type="InterPro" id="IPR000644">
    <property type="entry name" value="CBS_dom"/>
</dbReference>
<protein>
    <recommendedName>
        <fullName evidence="4">CBS domain-containing protein</fullName>
    </recommendedName>
</protein>
<dbReference type="SMART" id="SM00116">
    <property type="entry name" value="CBS"/>
    <property type="match status" value="3"/>
</dbReference>
<evidence type="ECO:0000256" key="1">
    <source>
        <dbReference type="ARBA" id="ARBA00022737"/>
    </source>
</evidence>
<accession>A0AAD5EDL0</accession>
<dbReference type="Proteomes" id="UP001206595">
    <property type="component" value="Unassembled WGS sequence"/>
</dbReference>
<dbReference type="GeneID" id="75913159"/>
<dbReference type="InterPro" id="IPR046342">
    <property type="entry name" value="CBS_dom_sf"/>
</dbReference>
<dbReference type="EMBL" id="MU620907">
    <property type="protein sequence ID" value="KAI8581239.1"/>
    <property type="molecule type" value="Genomic_DNA"/>
</dbReference>
<reference evidence="5" key="1">
    <citation type="submission" date="2021-06" db="EMBL/GenBank/DDBJ databases">
        <authorList>
            <consortium name="DOE Joint Genome Institute"/>
            <person name="Mondo S.J."/>
            <person name="Amses K.R."/>
            <person name="Simmons D.R."/>
            <person name="Longcore J.E."/>
            <person name="Seto K."/>
            <person name="Alves G.H."/>
            <person name="Bonds A.E."/>
            <person name="Quandt C.A."/>
            <person name="Davis W.J."/>
            <person name="Chang Y."/>
            <person name="Letcher P.M."/>
            <person name="Powell M.J."/>
            <person name="Kuo A."/>
            <person name="Labutti K."/>
            <person name="Pangilinan J."/>
            <person name="Andreopoulos W."/>
            <person name="Tritt A."/>
            <person name="Riley R."/>
            <person name="Hundley H."/>
            <person name="Johnson J."/>
            <person name="Lipzen A."/>
            <person name="Barry K."/>
            <person name="Berbee M.L."/>
            <person name="Buchler N.E."/>
            <person name="Grigoriev I.V."/>
            <person name="Spatafora J.W."/>
            <person name="Stajich J.E."/>
            <person name="James T.Y."/>
        </authorList>
    </citation>
    <scope>NUCLEOTIDE SEQUENCE</scope>
    <source>
        <strain evidence="5">AG</strain>
    </source>
</reference>
<keyword evidence="6" id="KW-1185">Reference proteome</keyword>